<dbReference type="InterPro" id="IPR006584">
    <property type="entry name" value="Cellulose-bd_IV"/>
</dbReference>
<sequence>MIKITRTKIPFFNFIKYIFILGCLFVLNAEFYAQDYPFNLPNTITASFNIETTNKEVFNNKLLGYNIEGFNTNLEKSFIKLVDPVTIRFPHGVWANFYEWETDGYQQDSYDNGSHQNTLDIYDDRIKGHIAGIAALNTDKKNSNGGKGYDMMWTYSINFDDGPSSVARAKKDIALGLEVKAIELGNEHFWKNQRSNRTSTEAKYLAEASAVSAALKSEFPDIQLSIPLGWRRTQANYNNSIIGDGTYFDAVTVHKYLGADPDIPGESNNAYSSLLTAKLELAEDVNWVRNNYAPGKPIWLTEWGVSAGSDVHGGACLGMADAYLYMSENQQIFHRANWFSFNRILNAMVVVGANRQPVYPLKKRGYLSTYNIIKDVLKDAEMLKGTVTASSQLTTEKGSVNVVNARATSKNGETSVVAINLSDKPVEFELKFNNIAYTGTFKHEALVFDNVGVVAAIDFYQDPLTLIKEGSGTITLPPLSISKITNIVLNSSIKVIAGSIEAEDYREGGEGVGYSDTTVDNTLSAGNDTDGVDVATDNNITYVGDTQQGEWLKYDVNVLKNGIYDFEFIYAAATSGSLISVALDDVLLFNNKLLPKTANATDFKTSVQESIPLTQGLHELKINVLSGGFNLDKINILLIAPPEAPTFAVFKDGDVLEPGSDLEVEALTTLEPSKINNISLYLDNVLVRSISTAPFRWGFNEQTDTLLENMVKGTYVLKLVLTDNRNQTSETSITLDIRDFVLQPYNGFAHKVPGVIQMEDYDIGGEGFAFHDSTIGNTGGAYRTEIGEDVDISAAGSGFVLGSLSGDEFTRYTIDVAEAGSYQMLINYKTFSSSSKPFSAKILTQDLSTSKEIFSLPAGSTTSGIVKIGTGVFGDYTSPKFDLQAGKQVLELYIPSGGAGPSYDFVTLEKVGTLSTTDVNILEEKLKVFPVPSNDGKFNLNKSHQWKIYSILGTLIIEGNGKQVDISSFSKGMYLLKIETGENKRLIYR</sequence>
<gene>
    <name evidence="3" type="ORF">BTO14_04990</name>
</gene>
<accession>A0A2P6CCN4</accession>
<dbReference type="InterPro" id="IPR005084">
    <property type="entry name" value="CBM6"/>
</dbReference>
<dbReference type="Proteomes" id="UP000247345">
    <property type="component" value="Unassembled WGS sequence"/>
</dbReference>
<dbReference type="GO" id="GO:0030246">
    <property type="term" value="F:carbohydrate binding"/>
    <property type="evidence" value="ECO:0007669"/>
    <property type="project" value="InterPro"/>
</dbReference>
<dbReference type="InterPro" id="IPR017853">
    <property type="entry name" value="GH"/>
</dbReference>
<dbReference type="CDD" id="cd04080">
    <property type="entry name" value="CBM6_cellulase-like"/>
    <property type="match status" value="2"/>
</dbReference>
<dbReference type="InterPro" id="IPR008979">
    <property type="entry name" value="Galactose-bd-like_sf"/>
</dbReference>
<dbReference type="PANTHER" id="PTHR40469">
    <property type="entry name" value="SECRETED GLYCOSYL HYDROLASE"/>
    <property type="match status" value="1"/>
</dbReference>
<protein>
    <recommendedName>
        <fullName evidence="2">CBM6 domain-containing protein</fullName>
    </recommendedName>
</protein>
<dbReference type="SUPFAM" id="SSF51445">
    <property type="entry name" value="(Trans)glycosidases"/>
    <property type="match status" value="1"/>
</dbReference>
<dbReference type="Gene3D" id="2.60.120.260">
    <property type="entry name" value="Galactose-binding domain-like"/>
    <property type="match status" value="2"/>
</dbReference>
<evidence type="ECO:0000313" key="4">
    <source>
        <dbReference type="Proteomes" id="UP000247345"/>
    </source>
</evidence>
<dbReference type="OrthoDB" id="9800925at2"/>
<dbReference type="InterPro" id="IPR026444">
    <property type="entry name" value="Secre_tail"/>
</dbReference>
<dbReference type="NCBIfam" id="TIGR04183">
    <property type="entry name" value="Por_Secre_tail"/>
    <property type="match status" value="1"/>
</dbReference>
<comment type="caution">
    <text evidence="3">The sequence shown here is derived from an EMBL/GenBank/DDBJ whole genome shotgun (WGS) entry which is preliminary data.</text>
</comment>
<dbReference type="EMBL" id="MSCK01000001">
    <property type="protein sequence ID" value="PQJ72650.1"/>
    <property type="molecule type" value="Genomic_DNA"/>
</dbReference>
<evidence type="ECO:0000313" key="3">
    <source>
        <dbReference type="EMBL" id="PQJ72650.1"/>
    </source>
</evidence>
<evidence type="ECO:0000256" key="1">
    <source>
        <dbReference type="ARBA" id="ARBA00022729"/>
    </source>
</evidence>
<dbReference type="InterPro" id="IPR013783">
    <property type="entry name" value="Ig-like_fold"/>
</dbReference>
<keyword evidence="1" id="KW-0732">Signal</keyword>
<organism evidence="3 4">
    <name type="scientific">Polaribacter butkevichii</name>
    <dbReference type="NCBI Taxonomy" id="218490"/>
    <lineage>
        <taxon>Bacteria</taxon>
        <taxon>Pseudomonadati</taxon>
        <taxon>Bacteroidota</taxon>
        <taxon>Flavobacteriia</taxon>
        <taxon>Flavobacteriales</taxon>
        <taxon>Flavobacteriaceae</taxon>
    </lineage>
</organism>
<dbReference type="Pfam" id="PF03422">
    <property type="entry name" value="CBM_6"/>
    <property type="match status" value="1"/>
</dbReference>
<keyword evidence="4" id="KW-1185">Reference proteome</keyword>
<dbReference type="SUPFAM" id="SSF49785">
    <property type="entry name" value="Galactose-binding domain-like"/>
    <property type="match status" value="1"/>
</dbReference>
<evidence type="ECO:0000259" key="2">
    <source>
        <dbReference type="PROSITE" id="PS51175"/>
    </source>
</evidence>
<dbReference type="PROSITE" id="PS51175">
    <property type="entry name" value="CBM6"/>
    <property type="match status" value="1"/>
</dbReference>
<dbReference type="Gene3D" id="3.20.20.80">
    <property type="entry name" value="Glycosidases"/>
    <property type="match status" value="1"/>
</dbReference>
<dbReference type="Gene3D" id="2.60.40.10">
    <property type="entry name" value="Immunoglobulins"/>
    <property type="match status" value="1"/>
</dbReference>
<dbReference type="RefSeq" id="WP_105048309.1">
    <property type="nucleotide sequence ID" value="NZ_CP150661.1"/>
</dbReference>
<proteinExistence type="predicted"/>
<dbReference type="PANTHER" id="PTHR40469:SF2">
    <property type="entry name" value="GALACTOSE-BINDING DOMAIN-LIKE SUPERFAMILY PROTEIN"/>
    <property type="match status" value="1"/>
</dbReference>
<dbReference type="AlphaFoldDB" id="A0A2P6CCN4"/>
<dbReference type="Pfam" id="PF18962">
    <property type="entry name" value="Por_Secre_tail"/>
    <property type="match status" value="1"/>
</dbReference>
<reference evidence="3 4" key="1">
    <citation type="submission" date="2016-12" db="EMBL/GenBank/DDBJ databases">
        <title>Trade-off between light-utilization and light-protection in marine flavobacteria.</title>
        <authorList>
            <person name="Kumagai Y."/>
            <person name="Yoshizawa S."/>
            <person name="Kogure K."/>
            <person name="Iwasaki W."/>
        </authorList>
    </citation>
    <scope>NUCLEOTIDE SEQUENCE [LARGE SCALE GENOMIC DNA]</scope>
    <source>
        <strain evidence="3 4">KCTC 12100</strain>
    </source>
</reference>
<name>A0A2P6CCN4_9FLAO</name>
<feature type="domain" description="CBM6" evidence="2">
    <location>
        <begin position="498"/>
        <end position="637"/>
    </location>
</feature>
<dbReference type="SMART" id="SM00606">
    <property type="entry name" value="CBD_IV"/>
    <property type="match status" value="1"/>
</dbReference>